<proteinExistence type="predicted"/>
<accession>J9D5Z1</accession>
<feature type="transmembrane region" description="Helical" evidence="1">
    <location>
        <begin position="56"/>
        <end position="84"/>
    </location>
</feature>
<keyword evidence="1" id="KW-0472">Membrane</keyword>
<reference evidence="3" key="2">
    <citation type="submission" date="2015-07" db="EMBL/GenBank/DDBJ databases">
        <title>Contrasting host-pathogen interactions and genome evolution in two generalist and specialist microsporidian pathogens of mosquitoes.</title>
        <authorList>
            <consortium name="The Broad Institute Genomics Platform"/>
            <consortium name="The Broad Institute Genome Sequencing Center for Infectious Disease"/>
            <person name="Cuomo C.A."/>
            <person name="Sanscrainte N.D."/>
            <person name="Goldberg J.M."/>
            <person name="Heiman D."/>
            <person name="Young S."/>
            <person name="Zeng Q."/>
            <person name="Becnel J.J."/>
            <person name="Birren B.W."/>
        </authorList>
    </citation>
    <scope>NUCLEOTIDE SEQUENCE [LARGE SCALE GENOMIC DNA]</scope>
    <source>
        <strain evidence="3">USNM 41457</strain>
    </source>
</reference>
<organism evidence="2 3">
    <name type="scientific">Edhazardia aedis (strain USNM 41457)</name>
    <name type="common">Microsporidian parasite</name>
    <dbReference type="NCBI Taxonomy" id="1003232"/>
    <lineage>
        <taxon>Eukaryota</taxon>
        <taxon>Fungi</taxon>
        <taxon>Fungi incertae sedis</taxon>
        <taxon>Microsporidia</taxon>
        <taxon>Edhazardia</taxon>
    </lineage>
</organism>
<reference evidence="2 3" key="1">
    <citation type="submission" date="2011-08" db="EMBL/GenBank/DDBJ databases">
        <authorList>
            <person name="Liu Z.J."/>
            <person name="Shi F.L."/>
            <person name="Lu J.Q."/>
            <person name="Li M."/>
            <person name="Wang Z.L."/>
        </authorList>
    </citation>
    <scope>NUCLEOTIDE SEQUENCE [LARGE SCALE GENOMIC DNA]</scope>
    <source>
        <strain evidence="2 3">USNM 41457</strain>
    </source>
</reference>
<dbReference type="AlphaFoldDB" id="J9D5Z1"/>
<dbReference type="InParanoid" id="J9D5Z1"/>
<evidence type="ECO:0000313" key="2">
    <source>
        <dbReference type="EMBL" id="EJW03201.1"/>
    </source>
</evidence>
<gene>
    <name evidence="2" type="ORF">EDEG_02416</name>
</gene>
<dbReference type="HOGENOM" id="CLU_2145814_0_0_1"/>
<dbReference type="VEuPathDB" id="MicrosporidiaDB:EDEG_02416"/>
<keyword evidence="1" id="KW-0812">Transmembrane</keyword>
<sequence length="112" mass="13520">MLIFLKQEKLIFENFLPLLNIEKCRKTKCVSFDGSFYGFIFYAQFHKLYIQFHVEIAHFLIFLVIYMTPFFKLCKVFLLIFLLLKYPLDISIKSLSMVPTILFSRLFCFLMF</sequence>
<comment type="caution">
    <text evidence="2">The sequence shown here is derived from an EMBL/GenBank/DDBJ whole genome shotgun (WGS) entry which is preliminary data.</text>
</comment>
<evidence type="ECO:0000313" key="3">
    <source>
        <dbReference type="Proteomes" id="UP000003163"/>
    </source>
</evidence>
<evidence type="ECO:0000256" key="1">
    <source>
        <dbReference type="SAM" id="Phobius"/>
    </source>
</evidence>
<keyword evidence="1" id="KW-1133">Transmembrane helix</keyword>
<protein>
    <submittedName>
        <fullName evidence="2">Uncharacterized protein</fullName>
    </submittedName>
</protein>
<dbReference type="EMBL" id="AFBI03000043">
    <property type="protein sequence ID" value="EJW03201.1"/>
    <property type="molecule type" value="Genomic_DNA"/>
</dbReference>
<dbReference type="Proteomes" id="UP000003163">
    <property type="component" value="Unassembled WGS sequence"/>
</dbReference>
<name>J9D5Z1_EDHAE</name>
<keyword evidence="3" id="KW-1185">Reference proteome</keyword>